<dbReference type="RefSeq" id="WP_123685251.1">
    <property type="nucleotide sequence ID" value="NZ_RKHY01000001.1"/>
</dbReference>
<dbReference type="EMBL" id="RKHY01000001">
    <property type="protein sequence ID" value="ROS42715.1"/>
    <property type="molecule type" value="Genomic_DNA"/>
</dbReference>
<keyword evidence="4" id="KW-1185">Reference proteome</keyword>
<keyword evidence="3" id="KW-0378">Hydrolase</keyword>
<evidence type="ECO:0000259" key="2">
    <source>
        <dbReference type="Pfam" id="PF12697"/>
    </source>
</evidence>
<dbReference type="AlphaFoldDB" id="A0A3N2H3S1"/>
<dbReference type="Pfam" id="PF12697">
    <property type="entry name" value="Abhydrolase_6"/>
    <property type="match status" value="1"/>
</dbReference>
<dbReference type="InterPro" id="IPR000073">
    <property type="entry name" value="AB_hydrolase_1"/>
</dbReference>
<feature type="domain" description="AB hydrolase-1" evidence="2">
    <location>
        <begin position="26"/>
        <end position="260"/>
    </location>
</feature>
<evidence type="ECO:0000313" key="4">
    <source>
        <dbReference type="Proteomes" id="UP000274843"/>
    </source>
</evidence>
<dbReference type="InterPro" id="IPR029058">
    <property type="entry name" value="AB_hydrolase_fold"/>
</dbReference>
<dbReference type="SUPFAM" id="SSF53474">
    <property type="entry name" value="alpha/beta-Hydrolases"/>
    <property type="match status" value="1"/>
</dbReference>
<reference evidence="3 4" key="1">
    <citation type="submission" date="2018-11" db="EMBL/GenBank/DDBJ databases">
        <title>Sequencing the genomes of 1000 actinobacteria strains.</title>
        <authorList>
            <person name="Klenk H.-P."/>
        </authorList>
    </citation>
    <scope>NUCLEOTIDE SEQUENCE [LARGE SCALE GENOMIC DNA]</scope>
    <source>
        <strain evidence="3 4">DSM 44348</strain>
    </source>
</reference>
<dbReference type="GeneID" id="301846416"/>
<dbReference type="PANTHER" id="PTHR43194">
    <property type="entry name" value="HYDROLASE ALPHA/BETA FOLD FAMILY"/>
    <property type="match status" value="1"/>
</dbReference>
<comment type="caution">
    <text evidence="3">The sequence shown here is derived from an EMBL/GenBank/DDBJ whole genome shotgun (WGS) entry which is preliminary data.</text>
</comment>
<accession>A0A3N2H3S1</accession>
<protein>
    <submittedName>
        <fullName evidence="3">Alpha/beta hydrolase family protein</fullName>
    </submittedName>
</protein>
<proteinExistence type="predicted"/>
<evidence type="ECO:0000256" key="1">
    <source>
        <dbReference type="SAM" id="MobiDB-lite"/>
    </source>
</evidence>
<gene>
    <name evidence="3" type="ORF">EDD35_5111</name>
</gene>
<organism evidence="3 4">
    <name type="scientific">Amycolatopsis thermoflava</name>
    <dbReference type="NCBI Taxonomy" id="84480"/>
    <lineage>
        <taxon>Bacteria</taxon>
        <taxon>Bacillati</taxon>
        <taxon>Actinomycetota</taxon>
        <taxon>Actinomycetes</taxon>
        <taxon>Pseudonocardiales</taxon>
        <taxon>Pseudonocardiaceae</taxon>
        <taxon>Amycolatopsis</taxon>
        <taxon>Amycolatopsis methanolica group</taxon>
    </lineage>
</organism>
<name>A0A3N2H3S1_9PSEU</name>
<dbReference type="GO" id="GO:0016787">
    <property type="term" value="F:hydrolase activity"/>
    <property type="evidence" value="ECO:0007669"/>
    <property type="project" value="UniProtKB-KW"/>
</dbReference>
<sequence>MSQIAGTLRVPGAELYHEIRGHGPLVVLVGAPMDARSFTPLAELLATDHTVLTTDPRGINRSPVDDPDQDSTPEMRADDLARLIEQADAGPAVVLGSSGGAVSVLALAQARPDLVTTVIAHEPPLSDLLPDADRIRAQGEEVIATHFAGDPVGAMRKFLVMAGIHLPEPVFQQFFAQEPSPQDRADADFQYAHMYRPTTRWTPDFDVLRTRPVVVGIGAESAGQLCERTSEALAKELGIEPVRFPGDHTGFAGDPVAFAARLRDFL</sequence>
<evidence type="ECO:0000313" key="3">
    <source>
        <dbReference type="EMBL" id="ROS42715.1"/>
    </source>
</evidence>
<feature type="region of interest" description="Disordered" evidence="1">
    <location>
        <begin position="53"/>
        <end position="74"/>
    </location>
</feature>
<dbReference type="PANTHER" id="PTHR43194:SF2">
    <property type="entry name" value="PEROXISOMAL MEMBRANE PROTEIN LPX1"/>
    <property type="match status" value="1"/>
</dbReference>
<dbReference type="InterPro" id="IPR050228">
    <property type="entry name" value="Carboxylesterase_BioH"/>
</dbReference>
<dbReference type="Gene3D" id="3.40.50.1820">
    <property type="entry name" value="alpha/beta hydrolase"/>
    <property type="match status" value="1"/>
</dbReference>
<dbReference type="Proteomes" id="UP000274843">
    <property type="component" value="Unassembled WGS sequence"/>
</dbReference>